<gene>
    <name evidence="2" type="ORF">CTI12_AA626750</name>
</gene>
<comment type="caution">
    <text evidence="2">The sequence shown here is derived from an EMBL/GenBank/DDBJ whole genome shotgun (WGS) entry which is preliminary data.</text>
</comment>
<dbReference type="EMBL" id="PKPP01025655">
    <property type="protein sequence ID" value="PWA32215.1"/>
    <property type="molecule type" value="Genomic_DNA"/>
</dbReference>
<feature type="compositionally biased region" description="Basic and acidic residues" evidence="1">
    <location>
        <begin position="214"/>
        <end position="233"/>
    </location>
</feature>
<feature type="region of interest" description="Disordered" evidence="1">
    <location>
        <begin position="207"/>
        <end position="290"/>
    </location>
</feature>
<accession>A0A2U1KAI6</accession>
<evidence type="ECO:0000313" key="2">
    <source>
        <dbReference type="EMBL" id="PWA32215.1"/>
    </source>
</evidence>
<organism evidence="2 3">
    <name type="scientific">Artemisia annua</name>
    <name type="common">Sweet wormwood</name>
    <dbReference type="NCBI Taxonomy" id="35608"/>
    <lineage>
        <taxon>Eukaryota</taxon>
        <taxon>Viridiplantae</taxon>
        <taxon>Streptophyta</taxon>
        <taxon>Embryophyta</taxon>
        <taxon>Tracheophyta</taxon>
        <taxon>Spermatophyta</taxon>
        <taxon>Magnoliopsida</taxon>
        <taxon>eudicotyledons</taxon>
        <taxon>Gunneridae</taxon>
        <taxon>Pentapetalae</taxon>
        <taxon>asterids</taxon>
        <taxon>campanulids</taxon>
        <taxon>Asterales</taxon>
        <taxon>Asteraceae</taxon>
        <taxon>Asteroideae</taxon>
        <taxon>Anthemideae</taxon>
        <taxon>Artemisiinae</taxon>
        <taxon>Artemisia</taxon>
    </lineage>
</organism>
<feature type="compositionally biased region" description="Basic and acidic residues" evidence="1">
    <location>
        <begin position="265"/>
        <end position="283"/>
    </location>
</feature>
<dbReference type="Proteomes" id="UP000245207">
    <property type="component" value="Unassembled WGS sequence"/>
</dbReference>
<dbReference type="AlphaFoldDB" id="A0A2U1KAI6"/>
<proteinExistence type="predicted"/>
<reference evidence="2 3" key="1">
    <citation type="journal article" date="2018" name="Mol. Plant">
        <title>The genome of Artemisia annua provides insight into the evolution of Asteraceae family and artemisinin biosynthesis.</title>
        <authorList>
            <person name="Shen Q."/>
            <person name="Zhang L."/>
            <person name="Liao Z."/>
            <person name="Wang S."/>
            <person name="Yan T."/>
            <person name="Shi P."/>
            <person name="Liu M."/>
            <person name="Fu X."/>
            <person name="Pan Q."/>
            <person name="Wang Y."/>
            <person name="Lv Z."/>
            <person name="Lu X."/>
            <person name="Zhang F."/>
            <person name="Jiang W."/>
            <person name="Ma Y."/>
            <person name="Chen M."/>
            <person name="Hao X."/>
            <person name="Li L."/>
            <person name="Tang Y."/>
            <person name="Lv G."/>
            <person name="Zhou Y."/>
            <person name="Sun X."/>
            <person name="Brodelius P.E."/>
            <person name="Rose J.K.C."/>
            <person name="Tang K."/>
        </authorList>
    </citation>
    <scope>NUCLEOTIDE SEQUENCE [LARGE SCALE GENOMIC DNA]</scope>
    <source>
        <strain evidence="3">cv. Huhao1</strain>
        <tissue evidence="2">Leaf</tissue>
    </source>
</reference>
<feature type="compositionally biased region" description="Basic and acidic residues" evidence="1">
    <location>
        <begin position="111"/>
        <end position="136"/>
    </location>
</feature>
<keyword evidence="3" id="KW-1185">Reference proteome</keyword>
<evidence type="ECO:0000313" key="3">
    <source>
        <dbReference type="Proteomes" id="UP000245207"/>
    </source>
</evidence>
<protein>
    <submittedName>
        <fullName evidence="2">Uncharacterized protein</fullName>
    </submittedName>
</protein>
<dbReference type="STRING" id="35608.A0A2U1KAI6"/>
<evidence type="ECO:0000256" key="1">
    <source>
        <dbReference type="SAM" id="MobiDB-lite"/>
    </source>
</evidence>
<feature type="region of interest" description="Disordered" evidence="1">
    <location>
        <begin position="106"/>
        <end position="136"/>
    </location>
</feature>
<sequence>MNVPRRLPAFKSWNANLLISRETLELDRIKYFGMVDIIGGLNEEEQTAQKEEIYQMLEDKIESILSEKELFDETIKDTIFKFGNDQRINEYRERLNEIFMNPNGKFKQRRNKDVSSSKKDIAAENNDVSRRQKDEKLNEGEKIRYEMKHIDDVSIFDEIVNKTDEELKKEYREMKEKEEKSAPKKLEDLTDEEFLEVFQEAEWKKFENQTNVEEIQKEQAGESSQKEKEKEEAGPSSCNSREHSFEFTPGGSQPSFNLGFDTPEEQSKKFNKAESNEEKKQNRLLESPYINEKVSTTEELTEDEILLARSIFSMQGNEA</sequence>
<name>A0A2U1KAI6_ARTAN</name>